<gene>
    <name evidence="7" type="ORF">M0813_21474</name>
</gene>
<dbReference type="Pfam" id="PF00617">
    <property type="entry name" value="RasGEF"/>
    <property type="match status" value="1"/>
</dbReference>
<name>A0ABQ8YI91_9EUKA</name>
<feature type="compositionally biased region" description="Basic and acidic residues" evidence="4">
    <location>
        <begin position="1"/>
        <end position="14"/>
    </location>
</feature>
<dbReference type="CDD" id="cd06224">
    <property type="entry name" value="REM"/>
    <property type="match status" value="1"/>
</dbReference>
<organism evidence="7 8">
    <name type="scientific">Anaeramoeba flamelloides</name>
    <dbReference type="NCBI Taxonomy" id="1746091"/>
    <lineage>
        <taxon>Eukaryota</taxon>
        <taxon>Metamonada</taxon>
        <taxon>Anaeramoebidae</taxon>
        <taxon>Anaeramoeba</taxon>
    </lineage>
</organism>
<keyword evidence="3" id="KW-0175">Coiled coil</keyword>
<evidence type="ECO:0000256" key="2">
    <source>
        <dbReference type="PROSITE-ProRule" id="PRU00168"/>
    </source>
</evidence>
<dbReference type="EMBL" id="JAOAOG010000166">
    <property type="protein sequence ID" value="KAJ6244210.1"/>
    <property type="molecule type" value="Genomic_DNA"/>
</dbReference>
<evidence type="ECO:0000259" key="6">
    <source>
        <dbReference type="PROSITE" id="PS50212"/>
    </source>
</evidence>
<dbReference type="PANTHER" id="PTHR23113:SF366">
    <property type="entry name" value="RAS GUANINE NUCLEOTIDE EXCHANGE FACTOR R"/>
    <property type="match status" value="1"/>
</dbReference>
<evidence type="ECO:0000313" key="7">
    <source>
        <dbReference type="EMBL" id="KAJ6244210.1"/>
    </source>
</evidence>
<dbReference type="PROSITE" id="PS50009">
    <property type="entry name" value="RASGEF_CAT"/>
    <property type="match status" value="1"/>
</dbReference>
<dbReference type="CDD" id="cd00155">
    <property type="entry name" value="RasGEF"/>
    <property type="match status" value="1"/>
</dbReference>
<dbReference type="SMART" id="SM00147">
    <property type="entry name" value="RasGEF"/>
    <property type="match status" value="1"/>
</dbReference>
<feature type="domain" description="N-terminal Ras-GEF" evidence="6">
    <location>
        <begin position="477"/>
        <end position="602"/>
    </location>
</feature>
<dbReference type="SMART" id="SM00229">
    <property type="entry name" value="RasGEFN"/>
    <property type="match status" value="1"/>
</dbReference>
<dbReference type="PROSITE" id="PS50212">
    <property type="entry name" value="RASGEF_NTER"/>
    <property type="match status" value="1"/>
</dbReference>
<evidence type="ECO:0000259" key="5">
    <source>
        <dbReference type="PROSITE" id="PS50009"/>
    </source>
</evidence>
<feature type="domain" description="Ras-GEF" evidence="5">
    <location>
        <begin position="637"/>
        <end position="868"/>
    </location>
</feature>
<reference evidence="7" key="1">
    <citation type="submission" date="2022-08" db="EMBL/GenBank/DDBJ databases">
        <title>Novel sulfate-reducing endosymbionts in the free-living metamonad Anaeramoeba.</title>
        <authorList>
            <person name="Jerlstrom-Hultqvist J."/>
            <person name="Cepicka I."/>
            <person name="Gallot-Lavallee L."/>
            <person name="Salas-Leiva D."/>
            <person name="Curtis B.A."/>
            <person name="Zahonova K."/>
            <person name="Pipaliya S."/>
            <person name="Dacks J."/>
            <person name="Roger A.J."/>
        </authorList>
    </citation>
    <scope>NUCLEOTIDE SEQUENCE</scope>
    <source>
        <strain evidence="7">Schooner1</strain>
    </source>
</reference>
<dbReference type="Pfam" id="PF00618">
    <property type="entry name" value="RasGEF_N"/>
    <property type="match status" value="1"/>
</dbReference>
<feature type="region of interest" description="Disordered" evidence="4">
    <location>
        <begin position="1"/>
        <end position="61"/>
    </location>
</feature>
<dbReference type="PROSITE" id="PS00720">
    <property type="entry name" value="RASGEF"/>
    <property type="match status" value="1"/>
</dbReference>
<sequence>MSENKDSSESEKSSSNDSSTESISSNESKSSDDSVSISESETSSDPEIEEKKKEEEEEEEEKIKLEIEQNWKEKDDSLILEEIKTINEQIKQLSIEQNPIEEQTSIYNNSLEGIEKLEITEKDEEDQDLQIQNLEKEIESLLKSLKEEDEKEEKSQEKIVELKKEIEKMGHNELSQQVEDKKNALIKISNKYEALKEENQQYEQERNDLKKSIESIRSTHQIKINDYKKRIEKMDEEILKAKDRKKNFGNEIVSKKGKQSLEKKIIHLEKHLKFTKQRIFDLELGTNDHTIRMKSLMEYHDNVDRRNWKHRVMKKNPEIVDLRERINPLQRAISFAKYYSGAKVQVNELLTKKIVNQLIMQHFEYERKQSIREKIEEVFSAPYHDIQLNDSRLRYLLRIALQEIETIWDLLMADTTRFGPTKEDKKNILEGKIDELGLDMVADENDINIWDEKEDNPKNVIYESGIDPKKIDKSARLLDILHCANINKLIEKLTNDQTEVRFRDAFIMTYQSFMKPEQLLAKLKQRYNVPPKKPNQNERDWIFMRDTIQVRVVSALNSWIKSGWADIDDKLLYRLIDFIKTTIVPDRKASGIKLIKLIEDMKAQKEISGLLTLKEQPPEVIIPKNLFREDFCLNDVDELEFARQFTLYVSELFRNIKPSELVTEAWQKKGLRSKATNVLTLINKFNEYSSHIATQIVQQEKIKDRVKIYSRFLKIGKAFIDMNNFDSVMSTIAGYTNSAVKRLKLTIDEVPKNVAKYLLEFKSILKHDKGYKEYRDRLDKTEPPLVPYLGIFLTDITFISSGSPSTIDGLINFSKRKLLYNVVSKIQEYQRVRFKFHYVHQIQVLLRKGLKGKNDKELYKESLRREGRK</sequence>
<dbReference type="SUPFAM" id="SSF48366">
    <property type="entry name" value="Ras GEF"/>
    <property type="match status" value="1"/>
</dbReference>
<accession>A0ABQ8YI91</accession>
<evidence type="ECO:0000256" key="1">
    <source>
        <dbReference type="ARBA" id="ARBA00022658"/>
    </source>
</evidence>
<feature type="compositionally biased region" description="Low complexity" evidence="4">
    <location>
        <begin position="15"/>
        <end position="41"/>
    </location>
</feature>
<dbReference type="Gene3D" id="1.20.870.10">
    <property type="entry name" value="Son of sevenless (SoS) protein Chain: S domain 1"/>
    <property type="match status" value="1"/>
</dbReference>
<evidence type="ECO:0000256" key="4">
    <source>
        <dbReference type="SAM" id="MobiDB-lite"/>
    </source>
</evidence>
<dbReference type="InterPro" id="IPR036964">
    <property type="entry name" value="RASGEF_cat_dom_sf"/>
</dbReference>
<evidence type="ECO:0000313" key="8">
    <source>
        <dbReference type="Proteomes" id="UP001150062"/>
    </source>
</evidence>
<dbReference type="InterPro" id="IPR023578">
    <property type="entry name" value="Ras_GEF_dom_sf"/>
</dbReference>
<proteinExistence type="predicted"/>
<dbReference type="Proteomes" id="UP001150062">
    <property type="component" value="Unassembled WGS sequence"/>
</dbReference>
<comment type="caution">
    <text evidence="7">The sequence shown here is derived from an EMBL/GenBank/DDBJ whole genome shotgun (WGS) entry which is preliminary data.</text>
</comment>
<dbReference type="Gene3D" id="1.10.840.10">
    <property type="entry name" value="Ras guanine-nucleotide exchange factors catalytic domain"/>
    <property type="match status" value="1"/>
</dbReference>
<dbReference type="PANTHER" id="PTHR23113">
    <property type="entry name" value="GUANINE NUCLEOTIDE EXCHANGE FACTOR"/>
    <property type="match status" value="1"/>
</dbReference>
<dbReference type="InterPro" id="IPR008937">
    <property type="entry name" value="Ras-like_GEF"/>
</dbReference>
<dbReference type="InterPro" id="IPR019804">
    <property type="entry name" value="Ras_G-nucl-exch_fac_CS"/>
</dbReference>
<feature type="coiled-coil region" evidence="3">
    <location>
        <begin position="117"/>
        <end position="278"/>
    </location>
</feature>
<dbReference type="InterPro" id="IPR000651">
    <property type="entry name" value="Ras-like_Gua-exchang_fac_N"/>
</dbReference>
<keyword evidence="8" id="KW-1185">Reference proteome</keyword>
<evidence type="ECO:0000256" key="3">
    <source>
        <dbReference type="SAM" id="Coils"/>
    </source>
</evidence>
<protein>
    <submittedName>
        <fullName evidence="7">Ras guanine nucleotide exchange factor a</fullName>
    </submittedName>
</protein>
<keyword evidence="1 2" id="KW-0344">Guanine-nucleotide releasing factor</keyword>
<dbReference type="InterPro" id="IPR001895">
    <property type="entry name" value="RASGEF_cat_dom"/>
</dbReference>